<dbReference type="SMART" id="SM00072">
    <property type="entry name" value="GuKc"/>
    <property type="match status" value="1"/>
</dbReference>
<keyword evidence="3" id="KW-0808">Transferase</keyword>
<accession>A0ABZ2SZ93</accession>
<dbReference type="RefSeq" id="WP_206854170.1">
    <property type="nucleotide sequence ID" value="NZ_CP147250.1"/>
</dbReference>
<dbReference type="InterPro" id="IPR008145">
    <property type="entry name" value="GK/Ca_channel_bsu"/>
</dbReference>
<keyword evidence="8" id="KW-1185">Reference proteome</keyword>
<comment type="catalytic activity">
    <reaction evidence="5">
        <text>GMP + ATP = GDP + ADP</text>
        <dbReference type="Rhea" id="RHEA:20780"/>
        <dbReference type="ChEBI" id="CHEBI:30616"/>
        <dbReference type="ChEBI" id="CHEBI:58115"/>
        <dbReference type="ChEBI" id="CHEBI:58189"/>
        <dbReference type="ChEBI" id="CHEBI:456216"/>
        <dbReference type="EC" id="2.7.4.8"/>
    </reaction>
</comment>
<feature type="domain" description="Guanylate kinase-like" evidence="6">
    <location>
        <begin position="2"/>
        <end position="181"/>
    </location>
</feature>
<evidence type="ECO:0000259" key="6">
    <source>
        <dbReference type="PROSITE" id="PS50052"/>
    </source>
</evidence>
<dbReference type="Pfam" id="PF00625">
    <property type="entry name" value="Guanylate_kin"/>
    <property type="match status" value="1"/>
</dbReference>
<dbReference type="Proteomes" id="UP000664360">
    <property type="component" value="Chromosome"/>
</dbReference>
<protein>
    <submittedName>
        <fullName evidence="7">Guanylate kinase</fullName>
    </submittedName>
</protein>
<evidence type="ECO:0000256" key="3">
    <source>
        <dbReference type="ARBA" id="ARBA00022679"/>
    </source>
</evidence>
<dbReference type="GO" id="GO:0016301">
    <property type="term" value="F:kinase activity"/>
    <property type="evidence" value="ECO:0007669"/>
    <property type="project" value="UniProtKB-KW"/>
</dbReference>
<evidence type="ECO:0000313" key="7">
    <source>
        <dbReference type="EMBL" id="WYJ81068.1"/>
    </source>
</evidence>
<evidence type="ECO:0000256" key="4">
    <source>
        <dbReference type="ARBA" id="ARBA00022777"/>
    </source>
</evidence>
<dbReference type="InterPro" id="IPR008144">
    <property type="entry name" value="Guanylate_kin-like_dom"/>
</dbReference>
<reference evidence="7 8" key="1">
    <citation type="submission" date="2021-03" db="EMBL/GenBank/DDBJ databases">
        <authorList>
            <person name="Gilmore M.S."/>
            <person name="Schwartzman J."/>
            <person name="Van Tyne D."/>
            <person name="Martin M."/>
            <person name="Earl A.M."/>
            <person name="Manson A.L."/>
            <person name="Straub T."/>
            <person name="Salamzade R."/>
            <person name="Saavedra J."/>
            <person name="Lebreton F."/>
            <person name="Prichula J."/>
            <person name="Schaufler K."/>
            <person name="Gaca A."/>
            <person name="Sgardioli B."/>
            <person name="Wagenaar J."/>
            <person name="Strong T."/>
        </authorList>
    </citation>
    <scope>NUCLEOTIDE SEQUENCE [LARGE SCALE GENOMIC DNA]</scope>
    <source>
        <strain evidence="7 8">DIV1094</strain>
    </source>
</reference>
<dbReference type="PANTHER" id="PTHR23117:SF13">
    <property type="entry name" value="GUANYLATE KINASE"/>
    <property type="match status" value="1"/>
</dbReference>
<dbReference type="PROSITE" id="PS50052">
    <property type="entry name" value="GUANYLATE_KINASE_2"/>
    <property type="match status" value="1"/>
</dbReference>
<comment type="function">
    <text evidence="1">Essential for recycling GMP and indirectly, cGMP.</text>
</comment>
<dbReference type="SUPFAM" id="SSF52540">
    <property type="entry name" value="P-loop containing nucleoside triphosphate hydrolases"/>
    <property type="match status" value="1"/>
</dbReference>
<proteinExistence type="inferred from homology"/>
<name>A0ABZ2SZ93_9ENTE</name>
<evidence type="ECO:0000256" key="1">
    <source>
        <dbReference type="ARBA" id="ARBA00003531"/>
    </source>
</evidence>
<evidence type="ECO:0000256" key="2">
    <source>
        <dbReference type="ARBA" id="ARBA00005790"/>
    </source>
</evidence>
<dbReference type="InterPro" id="IPR027417">
    <property type="entry name" value="P-loop_NTPase"/>
</dbReference>
<gene>
    <name evidence="7" type="ORF">DOK79_002652</name>
</gene>
<evidence type="ECO:0000313" key="8">
    <source>
        <dbReference type="Proteomes" id="UP000664360"/>
    </source>
</evidence>
<organism evidence="7 8">
    <name type="scientific">Candidatus Enterococcus mangumiae</name>
    <dbReference type="NCBI Taxonomy" id="2230878"/>
    <lineage>
        <taxon>Bacteria</taxon>
        <taxon>Bacillati</taxon>
        <taxon>Bacillota</taxon>
        <taxon>Bacilli</taxon>
        <taxon>Lactobacillales</taxon>
        <taxon>Enterococcaceae</taxon>
        <taxon>Enterococcus</taxon>
    </lineage>
</organism>
<comment type="similarity">
    <text evidence="2">Belongs to the guanylate kinase family.</text>
</comment>
<dbReference type="Gene3D" id="3.40.50.300">
    <property type="entry name" value="P-loop containing nucleotide triphosphate hydrolases"/>
    <property type="match status" value="1"/>
</dbReference>
<evidence type="ECO:0000256" key="5">
    <source>
        <dbReference type="ARBA" id="ARBA00048594"/>
    </source>
</evidence>
<dbReference type="PANTHER" id="PTHR23117">
    <property type="entry name" value="GUANYLATE KINASE-RELATED"/>
    <property type="match status" value="1"/>
</dbReference>
<dbReference type="EMBL" id="CP147250">
    <property type="protein sequence ID" value="WYJ81068.1"/>
    <property type="molecule type" value="Genomic_DNA"/>
</dbReference>
<reference evidence="7 8" key="2">
    <citation type="submission" date="2024-03" db="EMBL/GenBank/DDBJ databases">
        <title>The Genome Sequence of Enterococcus sp. DIV1094.</title>
        <authorList>
            <consortium name="The Broad Institute Genomics Platform"/>
            <consortium name="The Broad Institute Microbial Omics Core"/>
            <consortium name="The Broad Institute Genomic Center for Infectious Diseases"/>
            <person name="Earl A."/>
            <person name="Manson A."/>
            <person name="Gilmore M."/>
            <person name="Schwartman J."/>
            <person name="Shea T."/>
            <person name="Abouelleil A."/>
            <person name="Cao P."/>
            <person name="Chapman S."/>
            <person name="Cusick C."/>
            <person name="Young S."/>
            <person name="Neafsey D."/>
            <person name="Nusbaum C."/>
            <person name="Birren B."/>
        </authorList>
    </citation>
    <scope>NUCLEOTIDE SEQUENCE [LARGE SCALE GENOMIC DNA]</scope>
    <source>
        <strain evidence="7 8">DIV1094</strain>
    </source>
</reference>
<keyword evidence="4 7" id="KW-0418">Kinase</keyword>
<dbReference type="CDD" id="cd00071">
    <property type="entry name" value="GMPK"/>
    <property type="match status" value="1"/>
</dbReference>
<sequence length="186" mass="21797">MNRCYVFIGPSGSGKTSLAQAVFSHQQKIITYTTRPPRINEQDQIDYHFVSKETFEQMIKRQEFAEWDEYANHYYGSSKQEILSFLARGDCYTILTASGFWHLYETFGDCIQPIFITVSKKVLSERLHLRGDAPDKIQQRLTLFEKDQRELEKLKNVPTLIIFENDQSLLIEAKNLKQAIREAEHR</sequence>